<organism evidence="1">
    <name type="scientific">Culex pipiens</name>
    <name type="common">House mosquito</name>
    <dbReference type="NCBI Taxonomy" id="7175"/>
    <lineage>
        <taxon>Eukaryota</taxon>
        <taxon>Metazoa</taxon>
        <taxon>Ecdysozoa</taxon>
        <taxon>Arthropoda</taxon>
        <taxon>Hexapoda</taxon>
        <taxon>Insecta</taxon>
        <taxon>Pterygota</taxon>
        <taxon>Neoptera</taxon>
        <taxon>Endopterygota</taxon>
        <taxon>Diptera</taxon>
        <taxon>Nematocera</taxon>
        <taxon>Culicoidea</taxon>
        <taxon>Culicidae</taxon>
        <taxon>Culicinae</taxon>
        <taxon>Culicini</taxon>
        <taxon>Culex</taxon>
        <taxon>Culex</taxon>
    </lineage>
</organism>
<sequence>MDRLRISLNCCVRFVYGLNRYDHVSHLQANLLGCPLDHLYAHRSCIFLHKLINTHSPPALFQKLIPFRGRRLANLIIPRNNTATYASSLFVRGVVNWNMLPTEVKRSRTEAGFHGKCLAFWNSF</sequence>
<accession>A0A8D8FXR0</accession>
<reference evidence="1" key="1">
    <citation type="submission" date="2021-05" db="EMBL/GenBank/DDBJ databases">
        <authorList>
            <person name="Alioto T."/>
            <person name="Alioto T."/>
            <person name="Gomez Garrido J."/>
        </authorList>
    </citation>
    <scope>NUCLEOTIDE SEQUENCE</scope>
</reference>
<dbReference type="AlphaFoldDB" id="A0A8D8FXR0"/>
<dbReference type="EMBL" id="HBUE01103723">
    <property type="protein sequence ID" value="CAG6486344.1"/>
    <property type="molecule type" value="Transcribed_RNA"/>
</dbReference>
<dbReference type="EMBL" id="HBUE01103724">
    <property type="protein sequence ID" value="CAG6486345.1"/>
    <property type="molecule type" value="Transcribed_RNA"/>
</dbReference>
<proteinExistence type="predicted"/>
<protein>
    <submittedName>
        <fullName evidence="1">(northern house mosquito) hypothetical protein</fullName>
    </submittedName>
</protein>
<evidence type="ECO:0000313" key="1">
    <source>
        <dbReference type="EMBL" id="CAG6486344.1"/>
    </source>
</evidence>
<name>A0A8D8FXR0_CULPI</name>